<reference evidence="2 3" key="1">
    <citation type="journal article" date="2011" name="Science">
        <title>The Selaginella genome identifies genetic changes associated with the evolution of vascular plants.</title>
        <authorList>
            <person name="Banks J.A."/>
            <person name="Nishiyama T."/>
            <person name="Hasebe M."/>
            <person name="Bowman J.L."/>
            <person name="Gribskov M."/>
            <person name="dePamphilis C."/>
            <person name="Albert V.A."/>
            <person name="Aono N."/>
            <person name="Aoyama T."/>
            <person name="Ambrose B.A."/>
            <person name="Ashton N.W."/>
            <person name="Axtell M.J."/>
            <person name="Barker E."/>
            <person name="Barker M.S."/>
            <person name="Bennetzen J.L."/>
            <person name="Bonawitz N.D."/>
            <person name="Chapple C."/>
            <person name="Cheng C."/>
            <person name="Correa L.G."/>
            <person name="Dacre M."/>
            <person name="DeBarry J."/>
            <person name="Dreyer I."/>
            <person name="Elias M."/>
            <person name="Engstrom E.M."/>
            <person name="Estelle M."/>
            <person name="Feng L."/>
            <person name="Finet C."/>
            <person name="Floyd S.K."/>
            <person name="Frommer W.B."/>
            <person name="Fujita T."/>
            <person name="Gramzow L."/>
            <person name="Gutensohn M."/>
            <person name="Harholt J."/>
            <person name="Hattori M."/>
            <person name="Heyl A."/>
            <person name="Hirai T."/>
            <person name="Hiwatashi Y."/>
            <person name="Ishikawa M."/>
            <person name="Iwata M."/>
            <person name="Karol K.G."/>
            <person name="Koehler B."/>
            <person name="Kolukisaoglu U."/>
            <person name="Kubo M."/>
            <person name="Kurata T."/>
            <person name="Lalonde S."/>
            <person name="Li K."/>
            <person name="Li Y."/>
            <person name="Litt A."/>
            <person name="Lyons E."/>
            <person name="Manning G."/>
            <person name="Maruyama T."/>
            <person name="Michael T.P."/>
            <person name="Mikami K."/>
            <person name="Miyazaki S."/>
            <person name="Morinaga S."/>
            <person name="Murata T."/>
            <person name="Mueller-Roeber B."/>
            <person name="Nelson D.R."/>
            <person name="Obara M."/>
            <person name="Oguri Y."/>
            <person name="Olmstead R.G."/>
            <person name="Onodera N."/>
            <person name="Petersen B.L."/>
            <person name="Pils B."/>
            <person name="Prigge M."/>
            <person name="Rensing S.A."/>
            <person name="Riano-Pachon D.M."/>
            <person name="Roberts A.W."/>
            <person name="Sato Y."/>
            <person name="Scheller H.V."/>
            <person name="Schulz B."/>
            <person name="Schulz C."/>
            <person name="Shakirov E.V."/>
            <person name="Shibagaki N."/>
            <person name="Shinohara N."/>
            <person name="Shippen D.E."/>
            <person name="Soerensen I."/>
            <person name="Sotooka R."/>
            <person name="Sugimoto N."/>
            <person name="Sugita M."/>
            <person name="Sumikawa N."/>
            <person name="Tanurdzic M."/>
            <person name="Theissen G."/>
            <person name="Ulvskov P."/>
            <person name="Wakazuki S."/>
            <person name="Weng J.K."/>
            <person name="Willats W.W."/>
            <person name="Wipf D."/>
            <person name="Wolf P.G."/>
            <person name="Yang L."/>
            <person name="Zimmer A.D."/>
            <person name="Zhu Q."/>
            <person name="Mitros T."/>
            <person name="Hellsten U."/>
            <person name="Loque D."/>
            <person name="Otillar R."/>
            <person name="Salamov A."/>
            <person name="Schmutz J."/>
            <person name="Shapiro H."/>
            <person name="Lindquist E."/>
            <person name="Lucas S."/>
            <person name="Rokhsar D."/>
            <person name="Grigoriev I.V."/>
        </authorList>
    </citation>
    <scope>NUCLEOTIDE SEQUENCE [LARGE SCALE GENOMIC DNA]</scope>
</reference>
<protein>
    <submittedName>
        <fullName evidence="2">Uncharacterized protein</fullName>
    </submittedName>
</protein>
<dbReference type="AlphaFoldDB" id="D8T022"/>
<evidence type="ECO:0000313" key="2">
    <source>
        <dbReference type="EMBL" id="EFJ10008.1"/>
    </source>
</evidence>
<keyword evidence="1" id="KW-1133">Transmembrane helix</keyword>
<name>D8T022_SELML</name>
<proteinExistence type="predicted"/>
<dbReference type="EMBL" id="GL377657">
    <property type="protein sequence ID" value="EFJ10008.1"/>
    <property type="molecule type" value="Genomic_DNA"/>
</dbReference>
<dbReference type="Proteomes" id="UP000001514">
    <property type="component" value="Unassembled WGS sequence"/>
</dbReference>
<evidence type="ECO:0000256" key="1">
    <source>
        <dbReference type="SAM" id="Phobius"/>
    </source>
</evidence>
<dbReference type="Gramene" id="EFJ10008">
    <property type="protein sequence ID" value="EFJ10008"/>
    <property type="gene ID" value="SELMODRAFT_427581"/>
</dbReference>
<dbReference type="HOGENOM" id="CLU_1725450_0_0_1"/>
<accession>D8T022</accession>
<keyword evidence="1" id="KW-0472">Membrane</keyword>
<dbReference type="KEGG" id="smo:SELMODRAFT_427581"/>
<keyword evidence="3" id="KW-1185">Reference proteome</keyword>
<gene>
    <name evidence="2" type="ORF">SELMODRAFT_427581</name>
</gene>
<feature type="transmembrane region" description="Helical" evidence="1">
    <location>
        <begin position="129"/>
        <end position="149"/>
    </location>
</feature>
<organism evidence="3">
    <name type="scientific">Selaginella moellendorffii</name>
    <name type="common">Spikemoss</name>
    <dbReference type="NCBI Taxonomy" id="88036"/>
    <lineage>
        <taxon>Eukaryota</taxon>
        <taxon>Viridiplantae</taxon>
        <taxon>Streptophyta</taxon>
        <taxon>Embryophyta</taxon>
        <taxon>Tracheophyta</taxon>
        <taxon>Lycopodiopsida</taxon>
        <taxon>Selaginellales</taxon>
        <taxon>Selaginellaceae</taxon>
        <taxon>Selaginella</taxon>
    </lineage>
</organism>
<keyword evidence="1" id="KW-0812">Transmembrane</keyword>
<dbReference type="InParanoid" id="D8T022"/>
<sequence>MHVNYKLLVQRHYQFIKRVHSGLTQCATGSNMLVLLGVQEAKGFQGCFMLEVRALGIVMTAQVLLMFGIRSGNSDLLVFFSNGSNLNAINNNDHPEILSRGWATSRFLIYFGKKEETALSATLRKRLQIGCSLIFSRAVVISFCMFYLANYL</sequence>
<evidence type="ECO:0000313" key="3">
    <source>
        <dbReference type="Proteomes" id="UP000001514"/>
    </source>
</evidence>